<protein>
    <submittedName>
        <fullName evidence="1">Uncharacterized protein</fullName>
    </submittedName>
</protein>
<dbReference type="AlphaFoldDB" id="A0A0S1ST24"/>
<dbReference type="Proteomes" id="UP000069135">
    <property type="component" value="Chromosome"/>
</dbReference>
<sequence>MYTFLMTIDWKHTRDMREAAQDMRKMFPPQNSVERVSAVLHTAIGQVFVYGGAAIADIASAVTKRISGKQ</sequence>
<accession>A0A0S1SWR5</accession>
<proteinExistence type="predicted"/>
<organism evidence="1 2">
    <name type="scientific">Candidatus Peribacter riflensis</name>
    <dbReference type="NCBI Taxonomy" id="1735162"/>
    <lineage>
        <taxon>Bacteria</taxon>
        <taxon>Candidatus Peregrinibacteriota</taxon>
        <taxon>Candidatus Peribacteria</taxon>
        <taxon>Candidatus Peribacterales</taxon>
        <taxon>Candidatus Peribacteraceae</taxon>
        <taxon>Candidatus Peribacter</taxon>
    </lineage>
</organism>
<reference evidence="1 2" key="2">
    <citation type="journal article" date="2016" name="PeerJ">
        <title>Analysis of five complete genome sequences for members of the class Peribacteria in the recently recognized Peregrinibacteria bacterial phylum.</title>
        <authorList>
            <person name="Anantharaman K."/>
            <person name="Brown C.T."/>
            <person name="Burstein D."/>
            <person name="Castelle C.J."/>
            <person name="Probst A.J."/>
            <person name="Thomas B.C."/>
            <person name="Williams K.H."/>
            <person name="Banfield J.F."/>
        </authorList>
    </citation>
    <scope>NUCLEOTIDE SEQUENCE [LARGE SCALE GENOMIC DNA]</scope>
    <source>
        <strain evidence="1">RIFOXYD1_FULL_PER-ii_59_16</strain>
    </source>
</reference>
<dbReference type="KEGG" id="prf:PeribacterA2_0380"/>
<accession>A0A0S1ST24</accession>
<evidence type="ECO:0000313" key="1">
    <source>
        <dbReference type="EMBL" id="ALM13076.1"/>
    </source>
</evidence>
<accession>A0A0S1SKP2</accession>
<dbReference type="EMBL" id="CP013065">
    <property type="protein sequence ID" value="ALM13076.1"/>
    <property type="molecule type" value="Genomic_DNA"/>
</dbReference>
<dbReference type="STRING" id="1735162.PeribacterB2_0380"/>
<accession>A0A0S1SP89</accession>
<reference evidence="2" key="1">
    <citation type="submission" date="2015-10" db="EMBL/GenBank/DDBJ databases">
        <title>Analysis of five complete genome sequences for members of the class Peribacteria in the recently recognized Peregrinibacteria bacterial phylum.</title>
        <authorList>
            <person name="Anantharaman K."/>
            <person name="Brown C.T."/>
            <person name="Burstein D."/>
            <person name="Castelle C.J."/>
            <person name="Probst A.J."/>
            <person name="Thomas B.C."/>
            <person name="Williams K.H."/>
            <person name="Banfield J.F."/>
        </authorList>
    </citation>
    <scope>NUCLEOTIDE SEQUENCE [LARGE SCALE GENOMIC DNA]</scope>
</reference>
<gene>
    <name evidence="1" type="ORF">PeribacterD1_0380</name>
</gene>
<evidence type="ECO:0000313" key="2">
    <source>
        <dbReference type="Proteomes" id="UP000069135"/>
    </source>
</evidence>
<accession>A0A0S1SGT7</accession>
<name>A0A0S1ST24_9BACT</name>